<feature type="compositionally biased region" description="Basic and acidic residues" evidence="2">
    <location>
        <begin position="88"/>
        <end position="103"/>
    </location>
</feature>
<dbReference type="AlphaFoldDB" id="A0AAV7NND9"/>
<feature type="compositionally biased region" description="Basic and acidic residues" evidence="2">
    <location>
        <begin position="164"/>
        <end position="265"/>
    </location>
</feature>
<evidence type="ECO:0000313" key="3">
    <source>
        <dbReference type="EMBL" id="KAJ1117563.1"/>
    </source>
</evidence>
<feature type="compositionally biased region" description="Basic and acidic residues" evidence="2">
    <location>
        <begin position="112"/>
        <end position="130"/>
    </location>
</feature>
<evidence type="ECO:0000256" key="1">
    <source>
        <dbReference type="ARBA" id="ARBA00006481"/>
    </source>
</evidence>
<protein>
    <recommendedName>
        <fullName evidence="5">BCLAF1 and THRAP3 family member 3</fullName>
    </recommendedName>
</protein>
<dbReference type="GO" id="GO:0045944">
    <property type="term" value="P:positive regulation of transcription by RNA polymerase II"/>
    <property type="evidence" value="ECO:0007669"/>
    <property type="project" value="TreeGrafter"/>
</dbReference>
<feature type="compositionally biased region" description="Basic and acidic residues" evidence="2">
    <location>
        <begin position="1"/>
        <end position="14"/>
    </location>
</feature>
<accession>A0AAV7NND9</accession>
<dbReference type="PANTHER" id="PTHR15268">
    <property type="entry name" value="THRAP3/BCLAF1"/>
    <property type="match status" value="1"/>
</dbReference>
<dbReference type="EMBL" id="JANPWB010000012">
    <property type="protein sequence ID" value="KAJ1117563.1"/>
    <property type="molecule type" value="Genomic_DNA"/>
</dbReference>
<feature type="compositionally biased region" description="Basic and acidic residues" evidence="2">
    <location>
        <begin position="67"/>
        <end position="76"/>
    </location>
</feature>
<feature type="region of interest" description="Disordered" evidence="2">
    <location>
        <begin position="469"/>
        <end position="507"/>
    </location>
</feature>
<evidence type="ECO:0000313" key="4">
    <source>
        <dbReference type="Proteomes" id="UP001066276"/>
    </source>
</evidence>
<dbReference type="PANTHER" id="PTHR15268:SF17">
    <property type="entry name" value="BCLAF1 AND THRAP3 FAMILY MEMBER 3"/>
    <property type="match status" value="1"/>
</dbReference>
<sequence length="611" mass="71040">MDHKIRPFRGERGGRPFRGTFSGSHQRAGRWNENDNFRHQRMPADDFSQFQRRSPEGFGSRNSFHKRFPEDHEFKEYGPIPKRGRGMARHENRDPERHPRWTPDRSPPFARRGPERFSPRAHPSVERENAGHSTVSKVPLSYGPKPQRYQEGKQTFHGQGAKSARWEDRKGSVPRNSSHDKDVDGYRDKRVRPIEETSHKADVKKYPKDHGEERPVSNKSKERVKKDDSDVRPASSKPREKIKKEDADVKHIKGKPKERVKKEIDTENDPDSTTSMHEKIQTLSELKTSANGSSRTKLITVKVDMKKMEKYRLSSDSTKERQVSQDLVAASKKEESFHPVFEHIDSASQSGPHSPKSKFIQDVITITHHVKANYFKSSGLTLHERFSKLKDKQAEDVKEATAHPDPEIHRRIDISLADLQNKRSNRTASEQIRSSGASLFKGKTVGKVLEDPNDLRHDLERKRKKRLLSGEDEETFSPESREEELSSFSEFTGSKTQEFRNPSRFVRPSFRSGIGRSHMQTYPTWRTNYNFSDKRPYGNRFENPRATGRPFKRVFTDGRFQPHFRSGLVQKGMYIQAKYQRFRTTGRGHFTYKYRERFQRKEGGEDVAMKI</sequence>
<feature type="region of interest" description="Disordered" evidence="2">
    <location>
        <begin position="311"/>
        <end position="331"/>
    </location>
</feature>
<name>A0AAV7NND9_PLEWA</name>
<comment type="similarity">
    <text evidence="1">Belongs to the BCLAF1/THRAP3 family.</text>
</comment>
<organism evidence="3 4">
    <name type="scientific">Pleurodeles waltl</name>
    <name type="common">Iberian ribbed newt</name>
    <dbReference type="NCBI Taxonomy" id="8319"/>
    <lineage>
        <taxon>Eukaryota</taxon>
        <taxon>Metazoa</taxon>
        <taxon>Chordata</taxon>
        <taxon>Craniata</taxon>
        <taxon>Vertebrata</taxon>
        <taxon>Euteleostomi</taxon>
        <taxon>Amphibia</taxon>
        <taxon>Batrachia</taxon>
        <taxon>Caudata</taxon>
        <taxon>Salamandroidea</taxon>
        <taxon>Salamandridae</taxon>
        <taxon>Pleurodelinae</taxon>
        <taxon>Pleurodeles</taxon>
    </lineage>
</organism>
<reference evidence="3" key="1">
    <citation type="journal article" date="2022" name="bioRxiv">
        <title>Sequencing and chromosome-scale assembly of the giantPleurodeles waltlgenome.</title>
        <authorList>
            <person name="Brown T."/>
            <person name="Elewa A."/>
            <person name="Iarovenko S."/>
            <person name="Subramanian E."/>
            <person name="Araus A.J."/>
            <person name="Petzold A."/>
            <person name="Susuki M."/>
            <person name="Suzuki K.-i.T."/>
            <person name="Hayashi T."/>
            <person name="Toyoda A."/>
            <person name="Oliveira C."/>
            <person name="Osipova E."/>
            <person name="Leigh N.D."/>
            <person name="Simon A."/>
            <person name="Yun M.H."/>
        </authorList>
    </citation>
    <scope>NUCLEOTIDE SEQUENCE</scope>
    <source>
        <strain evidence="3">20211129_DDA</strain>
        <tissue evidence="3">Liver</tissue>
    </source>
</reference>
<feature type="region of interest" description="Disordered" evidence="2">
    <location>
        <begin position="1"/>
        <end position="278"/>
    </location>
</feature>
<feature type="compositionally biased region" description="Basic and acidic residues" evidence="2">
    <location>
        <begin position="311"/>
        <end position="323"/>
    </location>
</feature>
<proteinExistence type="inferred from homology"/>
<dbReference type="Pfam" id="PF15440">
    <property type="entry name" value="THRAP3_BCLAF1"/>
    <property type="match status" value="1"/>
</dbReference>
<feature type="compositionally biased region" description="Basic and acidic residues" evidence="2">
    <location>
        <begin position="30"/>
        <end position="44"/>
    </location>
</feature>
<evidence type="ECO:0000256" key="2">
    <source>
        <dbReference type="SAM" id="MobiDB-lite"/>
    </source>
</evidence>
<dbReference type="InterPro" id="IPR029199">
    <property type="entry name" value="THRAP3_BCLAF1"/>
</dbReference>
<comment type="caution">
    <text evidence="3">The sequence shown here is derived from an EMBL/GenBank/DDBJ whole genome shotgun (WGS) entry which is preliminary data.</text>
</comment>
<dbReference type="Proteomes" id="UP001066276">
    <property type="component" value="Chromosome 8"/>
</dbReference>
<dbReference type="GO" id="GO:0003712">
    <property type="term" value="F:transcription coregulator activity"/>
    <property type="evidence" value="ECO:0007669"/>
    <property type="project" value="TreeGrafter"/>
</dbReference>
<gene>
    <name evidence="3" type="ORF">NDU88_005761</name>
</gene>
<keyword evidence="4" id="KW-1185">Reference proteome</keyword>
<dbReference type="GO" id="GO:0016592">
    <property type="term" value="C:mediator complex"/>
    <property type="evidence" value="ECO:0007669"/>
    <property type="project" value="TreeGrafter"/>
</dbReference>
<dbReference type="GO" id="GO:0003677">
    <property type="term" value="F:DNA binding"/>
    <property type="evidence" value="ECO:0007669"/>
    <property type="project" value="TreeGrafter"/>
</dbReference>
<feature type="region of interest" description="Disordered" evidence="2">
    <location>
        <begin position="392"/>
        <end position="411"/>
    </location>
</feature>
<evidence type="ECO:0008006" key="5">
    <source>
        <dbReference type="Google" id="ProtNLM"/>
    </source>
</evidence>